<evidence type="ECO:0000313" key="2">
    <source>
        <dbReference type="EMBL" id="MWJ28477.1"/>
    </source>
</evidence>
<proteinExistence type="predicted"/>
<keyword evidence="3" id="KW-1185">Reference proteome</keyword>
<dbReference type="EMBL" id="WTKP01000006">
    <property type="protein sequence ID" value="MWJ28477.1"/>
    <property type="molecule type" value="Genomic_DNA"/>
</dbReference>
<comment type="caution">
    <text evidence="2">The sequence shown here is derived from an EMBL/GenBank/DDBJ whole genome shotgun (WGS) entry which is preliminary data.</text>
</comment>
<dbReference type="RefSeq" id="WP_160418841.1">
    <property type="nucleotide sequence ID" value="NZ_WTKP01000006.1"/>
</dbReference>
<organism evidence="2 3">
    <name type="scientific">Vreelandella zhuhanensis</name>
    <dbReference type="NCBI Taxonomy" id="2684210"/>
    <lineage>
        <taxon>Bacteria</taxon>
        <taxon>Pseudomonadati</taxon>
        <taxon>Pseudomonadota</taxon>
        <taxon>Gammaproteobacteria</taxon>
        <taxon>Oceanospirillales</taxon>
        <taxon>Halomonadaceae</taxon>
        <taxon>Vreelandella</taxon>
    </lineage>
</organism>
<name>A0A7X3H0V9_9GAMM</name>
<evidence type="ECO:0000256" key="1">
    <source>
        <dbReference type="SAM" id="MobiDB-lite"/>
    </source>
</evidence>
<gene>
    <name evidence="2" type="ORF">GPM19_09705</name>
</gene>
<feature type="region of interest" description="Disordered" evidence="1">
    <location>
        <begin position="787"/>
        <end position="811"/>
    </location>
</feature>
<reference evidence="2 3" key="1">
    <citation type="submission" date="2019-12" db="EMBL/GenBank/DDBJ databases">
        <title>Halomonas rutogse sp. nov. isolated from two lakes on Tibetan Plateau.</title>
        <authorList>
            <person name="Gao P."/>
        </authorList>
    </citation>
    <scope>NUCLEOTIDE SEQUENCE [LARGE SCALE GENOMIC DNA]</scope>
    <source>
        <strain evidence="2 3">ZH2S</strain>
    </source>
</reference>
<dbReference type="Proteomes" id="UP000437638">
    <property type="component" value="Unassembled WGS sequence"/>
</dbReference>
<accession>A0A7X3H0V9</accession>
<protein>
    <submittedName>
        <fullName evidence="2">Uncharacterized protein</fullName>
    </submittedName>
</protein>
<evidence type="ECO:0000313" key="3">
    <source>
        <dbReference type="Proteomes" id="UP000437638"/>
    </source>
</evidence>
<sequence length="1718" mass="191020">MKWLAVILASVLPLGAAGENLPYPYSWDPLTERERASQAPRLIWEQAERLDHARDGRVRLDAGETATFELAAQGHLRLQLDGDEMPPLLWLSRDGELWWQAPWTPGTEGQEWFHVKDKPSPLLARLEAETDVSGRLLVAELDPVASPDPYREVALSDSSAQVTLADDDGDWLDVQRLGQGELLEREVEGPVVLALASRPAEGLDHQAQYSLSWTLDEADWQQISIERTQLSTLYQEVGASRLHGGMDRRYLTIPEGEHRLKLKASLPLLARIEQAEGDYFLDFNEPEPTTAELTQGLVDQPLSADDRTLEEVDALRQSNHFEGAADIALGLLEQGLLEQGLLEQGASLWPGARPQAARQALAGDIERSQRFFRNLYPNAGARAKRASLAMHTAWFATTSPLDLEADEDYYLGDAVLERLGRGLFAELGKEPLSYPLPARFGPSRLRLAIARLDSREVADLWIQYDDAPAQRLRLTDPALPVDLPKPEDAVLSQAQAQGQSFVHPTLGGDFAASREPGHYWPAASVELPLPANIEEVRVWSDAPLTVALQYRASQPFEASESAYRALLEKTGPLSHVARLHRAFEAAPNPESRPLPLDPTPEQALENQWYPMLRYLHAAQAAYLDDARPEGPNPAVANLNERLERARAQAERKDWIGVLETLGRAGYGQNPDAYRLSQQALGKLGEHYLAQRQRLATAVFGRDAKARRLATDDMLAEYAKTQRWGSQVRLLAARFLREGDSTLLDPLGQALHHAGDSLWASQLGLLLAHDGATPDWLAKAAQDAGWLDTANSSPDPLRQGGEAGQARMERMRDGESIARQLESPNRVQRLAGVERWLDWSLSSEQAFDWVSLGDRLESSRGFSTLFSEVTRKPLALPHSSVDAPLEVEVVGPAVLRVQLRRVTPATRKPGEVDWLMAELVDAKGDTTTLKAPILSRAENPYLTSINQATTAATGDDILLEVPAGLHSVRLRPQGHDYLTQLWQWQPIDSWAVLPPLTPLALKDLLQEPAETTGFLTAPVPAYLRVENARLEPLSVLPSAQLDTLDLAALNAFALEDALESLAFPDQAIGPRDWPAGSHAVQVNAVATHANVPESPEDAHALAVALLWQLEQTPGLRDRVSARLAQLAEAHSEVPAIRQLADRLLQGYSWERISSSFESAGVRQLPLQAQMHSPFRRVRQALLAEFPASALLLSGRGIEGLELSMPEPLAIEIRLAQHVLPHAARTPAEVMVQVDDREPRLVRLSESETVERVRLDPGAHALRLWLKDPRQQQFVTARFRRAGSGTPLLDEDTRTYHIAAPGQPASFYVKGPAWVRVSEWSPGNGSTAYRYVPPGWQTLTFEAGNDQDRYYRLHVLRQASDARLLEPATMKARLATPAKGPSPPPAPAKPVAWTVEDRHSPGAGLDSWGGYLRFIERIDGSEDDVAPAQGTRAFETGLSYRFRQRDRRLFSHSDLLLRRLEGSENILGAKQWIDFYPEDSHWQLGFFSEAYLQPGKIDGLDGDNHGSARLQGSIERTYQLSPRLRHEPGLTLNQRWLSLDSVPDGALAELDPDVFSPYKNDHKRSLVLEDRLTWTPHLDQRVYLEGALVSNETLNPFDVDHLEVATAVKQLFGPVAGEAGLSWRRYFNDDDRDSSLDRKRVFVGANLLRWGVGANALTLSAEADYDIDRRDVGWRLSLGFEANEGRMSPARRPDALDFLPLRRAQQRNRIDTNRLEPFYP</sequence>